<evidence type="ECO:0000313" key="2">
    <source>
        <dbReference type="Proteomes" id="UP000827976"/>
    </source>
</evidence>
<accession>A0ACB7W031</accession>
<comment type="caution">
    <text evidence="1">The sequence shown here is derived from an EMBL/GenBank/DDBJ whole genome shotgun (WGS) entry which is preliminary data.</text>
</comment>
<protein>
    <submittedName>
        <fullName evidence="1">Zinc finger RING/FYVE/PHD-type protein</fullName>
    </submittedName>
</protein>
<dbReference type="Proteomes" id="UP000827976">
    <property type="component" value="Chromosome 5"/>
</dbReference>
<gene>
    <name evidence="1" type="ORF">IHE45_05G010800</name>
</gene>
<evidence type="ECO:0000313" key="1">
    <source>
        <dbReference type="EMBL" id="KAH7680714.1"/>
    </source>
</evidence>
<proteinExistence type="predicted"/>
<reference evidence="2" key="1">
    <citation type="journal article" date="2022" name="Nat. Commun.">
        <title>Chromosome evolution and the genetic basis of agronomically important traits in greater yam.</title>
        <authorList>
            <person name="Bredeson J.V."/>
            <person name="Lyons J.B."/>
            <person name="Oniyinde I.O."/>
            <person name="Okereke N.R."/>
            <person name="Kolade O."/>
            <person name="Nnabue I."/>
            <person name="Nwadili C.O."/>
            <person name="Hribova E."/>
            <person name="Parker M."/>
            <person name="Nwogha J."/>
            <person name="Shu S."/>
            <person name="Carlson J."/>
            <person name="Kariba R."/>
            <person name="Muthemba S."/>
            <person name="Knop K."/>
            <person name="Barton G.J."/>
            <person name="Sherwood A.V."/>
            <person name="Lopez-Montes A."/>
            <person name="Asiedu R."/>
            <person name="Jamnadass R."/>
            <person name="Muchugi A."/>
            <person name="Goodstein D."/>
            <person name="Egesi C.N."/>
            <person name="Featherston J."/>
            <person name="Asfaw A."/>
            <person name="Simpson G.G."/>
            <person name="Dolezel J."/>
            <person name="Hendre P.S."/>
            <person name="Van Deynze A."/>
            <person name="Kumar P.L."/>
            <person name="Obidiegwu J.E."/>
            <person name="Bhattacharjee R."/>
            <person name="Rokhsar D.S."/>
        </authorList>
    </citation>
    <scope>NUCLEOTIDE SEQUENCE [LARGE SCALE GENOMIC DNA]</scope>
    <source>
        <strain evidence="2">cv. TDa95/00328</strain>
    </source>
</reference>
<keyword evidence="2" id="KW-1185">Reference proteome</keyword>
<dbReference type="EMBL" id="CM037015">
    <property type="protein sequence ID" value="KAH7680714.1"/>
    <property type="molecule type" value="Genomic_DNA"/>
</dbReference>
<sequence>MVSMDDSVEVPNYFICPISLQIMKDPVTTISGITYERQSIERWLFTDHNTTCPLTNQSLPKDSHLTPNHTLRRLIQAWCTLNSLNGFERFPTPRAPLDHSNALNLLHDLTIPHLQLKTLKLISAFASDSESNRRCMVRAGLPSSLIHLIISINLNDYHAVHHESLHVLHSLKVSPDDLKPLVAENHDLIEALTLVLQHASSSSRGNNGDVIITTTTTTTTCLVLKSIFEVANEKLFERLKVEFFEALISVLRRGTSQQVTKAVLHVLLESCPWGRNRTKIVDAGAVPVLIELELTLPEKRTTELVFGVLDHLCSCADGRAQFLDHAAGVAVVSKRILRVSPGADDRAVRILSSVCKYSATNDVLQEMLRVGAVSKLCFLLQANCSNYVRERTRWILKVHSGVWKKSSCINAYLLTRYP</sequence>
<organism evidence="1 2">
    <name type="scientific">Dioscorea alata</name>
    <name type="common">Purple yam</name>
    <dbReference type="NCBI Taxonomy" id="55571"/>
    <lineage>
        <taxon>Eukaryota</taxon>
        <taxon>Viridiplantae</taxon>
        <taxon>Streptophyta</taxon>
        <taxon>Embryophyta</taxon>
        <taxon>Tracheophyta</taxon>
        <taxon>Spermatophyta</taxon>
        <taxon>Magnoliopsida</taxon>
        <taxon>Liliopsida</taxon>
        <taxon>Dioscoreales</taxon>
        <taxon>Dioscoreaceae</taxon>
        <taxon>Dioscorea</taxon>
    </lineage>
</organism>
<name>A0ACB7W031_DIOAL</name>